<proteinExistence type="predicted"/>
<gene>
    <name evidence="1" type="ORF">BaRGS_00021025</name>
</gene>
<protein>
    <submittedName>
        <fullName evidence="1">Uncharacterized protein</fullName>
    </submittedName>
</protein>
<reference evidence="1 2" key="1">
    <citation type="journal article" date="2023" name="Sci. Data">
        <title>Genome assembly of the Korean intertidal mud-creeper Batillaria attramentaria.</title>
        <authorList>
            <person name="Patra A.K."/>
            <person name="Ho P.T."/>
            <person name="Jun S."/>
            <person name="Lee S.J."/>
            <person name="Kim Y."/>
            <person name="Won Y.J."/>
        </authorList>
    </citation>
    <scope>NUCLEOTIDE SEQUENCE [LARGE SCALE GENOMIC DNA]</scope>
    <source>
        <strain evidence="1">Wonlab-2016</strain>
    </source>
</reference>
<dbReference type="Proteomes" id="UP001519460">
    <property type="component" value="Unassembled WGS sequence"/>
</dbReference>
<organism evidence="1 2">
    <name type="scientific">Batillaria attramentaria</name>
    <dbReference type="NCBI Taxonomy" id="370345"/>
    <lineage>
        <taxon>Eukaryota</taxon>
        <taxon>Metazoa</taxon>
        <taxon>Spiralia</taxon>
        <taxon>Lophotrochozoa</taxon>
        <taxon>Mollusca</taxon>
        <taxon>Gastropoda</taxon>
        <taxon>Caenogastropoda</taxon>
        <taxon>Sorbeoconcha</taxon>
        <taxon>Cerithioidea</taxon>
        <taxon>Batillariidae</taxon>
        <taxon>Batillaria</taxon>
    </lineage>
</organism>
<comment type="caution">
    <text evidence="1">The sequence shown here is derived from an EMBL/GenBank/DDBJ whole genome shotgun (WGS) entry which is preliminary data.</text>
</comment>
<keyword evidence="2" id="KW-1185">Reference proteome</keyword>
<evidence type="ECO:0000313" key="1">
    <source>
        <dbReference type="EMBL" id="KAK7487758.1"/>
    </source>
</evidence>
<sequence length="161" mass="17658">MSIPANETTEIPFKVLKKATTQNKRQQHEQNCFVPRGEALKYPAHTPSQPRPNYVLQAPLERSHTTFINLFNLHNHFTEGLIGMPDGAGVDISCSVLNAARSFYLRLECGPPPCLVVGIMETLSLSFVVSTTVSAVPILFGLSGVSDFLQSTRPAATYLLE</sequence>
<dbReference type="EMBL" id="JACVVK020000160">
    <property type="protein sequence ID" value="KAK7487758.1"/>
    <property type="molecule type" value="Genomic_DNA"/>
</dbReference>
<evidence type="ECO:0000313" key="2">
    <source>
        <dbReference type="Proteomes" id="UP001519460"/>
    </source>
</evidence>
<dbReference type="AlphaFoldDB" id="A0ABD0KL49"/>
<name>A0ABD0KL49_9CAEN</name>
<accession>A0ABD0KL49</accession>